<dbReference type="SUPFAM" id="SSF53474">
    <property type="entry name" value="alpha/beta-Hydrolases"/>
    <property type="match status" value="1"/>
</dbReference>
<accession>A0A4R0KGB6</accession>
<comment type="caution">
    <text evidence="8">The sequence shown here is derived from an EMBL/GenBank/DDBJ whole genome shotgun (WGS) entry which is preliminary data.</text>
</comment>
<dbReference type="GO" id="GO:0052689">
    <property type="term" value="F:carboxylic ester hydrolase activity"/>
    <property type="evidence" value="ECO:0007669"/>
    <property type="project" value="UniProtKB-KW"/>
</dbReference>
<dbReference type="InterPro" id="IPR029058">
    <property type="entry name" value="AB_hydrolase_fold"/>
</dbReference>
<keyword evidence="5 8" id="KW-0378">Hydrolase</keyword>
<dbReference type="GO" id="GO:0046872">
    <property type="term" value="F:metal ion binding"/>
    <property type="evidence" value="ECO:0007669"/>
    <property type="project" value="UniProtKB-KW"/>
</dbReference>
<evidence type="ECO:0000256" key="4">
    <source>
        <dbReference type="ARBA" id="ARBA00022729"/>
    </source>
</evidence>
<dbReference type="EMBL" id="SJKB01000008">
    <property type="protein sequence ID" value="TCC58647.1"/>
    <property type="molecule type" value="Genomic_DNA"/>
</dbReference>
<dbReference type="AlphaFoldDB" id="A0A4R0KGB6"/>
<reference evidence="8 9" key="1">
    <citation type="submission" date="2019-02" db="EMBL/GenBank/DDBJ databases">
        <title>Kribbella capetownensis sp. nov. and Kribbella speibonae sp. nov., isolated from soil.</title>
        <authorList>
            <person name="Curtis S.M."/>
            <person name="Norton I."/>
            <person name="Everest G.J."/>
            <person name="Meyers P.R."/>
        </authorList>
    </citation>
    <scope>NUCLEOTIDE SEQUENCE [LARGE SCALE GENOMIC DNA]</scope>
    <source>
        <strain evidence="8 9">NRRL B-24813</strain>
    </source>
</reference>
<name>A0A4R0KGB6_9ACTN</name>
<dbReference type="InterPro" id="IPR011118">
    <property type="entry name" value="Tannase/feruloyl_esterase"/>
</dbReference>
<evidence type="ECO:0000256" key="2">
    <source>
        <dbReference type="ARBA" id="ARBA00022487"/>
    </source>
</evidence>
<comment type="similarity">
    <text evidence="1">Belongs to the tannase family.</text>
</comment>
<evidence type="ECO:0000256" key="5">
    <source>
        <dbReference type="ARBA" id="ARBA00022801"/>
    </source>
</evidence>
<proteinExistence type="inferred from homology"/>
<dbReference type="OrthoDB" id="176867at2"/>
<gene>
    <name evidence="8" type="ORF">E0H73_25330</name>
</gene>
<sequence>MSDHSVRARKPYRTTTISISVETFACFGGAGIVSANATAPGWQGRGTTVTQATVVPATATAPRRSGQLSRAIIATYYGKPPRTSYFDGCSMGGREAMLLAQRYPHDFESNFVSGPPLVNPKHDQIDWIGEFLHRVPGPVAR</sequence>
<dbReference type="Proteomes" id="UP000291144">
    <property type="component" value="Unassembled WGS sequence"/>
</dbReference>
<keyword evidence="9" id="KW-1185">Reference proteome</keyword>
<organism evidence="8 9">
    <name type="scientific">Kribbella pittospori</name>
    <dbReference type="NCBI Taxonomy" id="722689"/>
    <lineage>
        <taxon>Bacteria</taxon>
        <taxon>Bacillati</taxon>
        <taxon>Actinomycetota</taxon>
        <taxon>Actinomycetes</taxon>
        <taxon>Propionibacteriales</taxon>
        <taxon>Kribbellaceae</taxon>
        <taxon>Kribbella</taxon>
    </lineage>
</organism>
<dbReference type="PANTHER" id="PTHR33938">
    <property type="entry name" value="FERULOYL ESTERASE B-RELATED"/>
    <property type="match status" value="1"/>
</dbReference>
<keyword evidence="2" id="KW-0719">Serine esterase</keyword>
<evidence type="ECO:0000256" key="1">
    <source>
        <dbReference type="ARBA" id="ARBA00006249"/>
    </source>
</evidence>
<keyword evidence="6" id="KW-0106">Calcium</keyword>
<evidence type="ECO:0000256" key="3">
    <source>
        <dbReference type="ARBA" id="ARBA00022723"/>
    </source>
</evidence>
<dbReference type="Pfam" id="PF07519">
    <property type="entry name" value="Tannase"/>
    <property type="match status" value="1"/>
</dbReference>
<evidence type="ECO:0000256" key="7">
    <source>
        <dbReference type="ARBA" id="ARBA00023157"/>
    </source>
</evidence>
<keyword evidence="7" id="KW-1015">Disulfide bond</keyword>
<keyword evidence="4" id="KW-0732">Signal</keyword>
<keyword evidence="3" id="KW-0479">Metal-binding</keyword>
<evidence type="ECO:0000256" key="6">
    <source>
        <dbReference type="ARBA" id="ARBA00022837"/>
    </source>
</evidence>
<protein>
    <submittedName>
        <fullName evidence="8">Tannase/feruloyl esterase family alpha/beta hydrolase</fullName>
    </submittedName>
</protein>
<dbReference type="PANTHER" id="PTHR33938:SF15">
    <property type="entry name" value="FERULOYL ESTERASE B-RELATED"/>
    <property type="match status" value="1"/>
</dbReference>
<evidence type="ECO:0000313" key="8">
    <source>
        <dbReference type="EMBL" id="TCC58647.1"/>
    </source>
</evidence>
<evidence type="ECO:0000313" key="9">
    <source>
        <dbReference type="Proteomes" id="UP000291144"/>
    </source>
</evidence>